<evidence type="ECO:0000313" key="9">
    <source>
        <dbReference type="EMBL" id="QND72459.1"/>
    </source>
</evidence>
<organism evidence="9 10">
    <name type="scientific">Tardiphaga robiniae</name>
    <dbReference type="NCBI Taxonomy" id="943830"/>
    <lineage>
        <taxon>Bacteria</taxon>
        <taxon>Pseudomonadati</taxon>
        <taxon>Pseudomonadota</taxon>
        <taxon>Alphaproteobacteria</taxon>
        <taxon>Hyphomicrobiales</taxon>
        <taxon>Nitrobacteraceae</taxon>
        <taxon>Tardiphaga</taxon>
    </lineage>
</organism>
<dbReference type="GO" id="GO:0006865">
    <property type="term" value="P:amino acid transport"/>
    <property type="evidence" value="ECO:0007669"/>
    <property type="project" value="UniProtKB-KW"/>
</dbReference>
<keyword evidence="4" id="KW-0812">Transmembrane</keyword>
<dbReference type="InterPro" id="IPR052157">
    <property type="entry name" value="BCAA_transport_permease"/>
</dbReference>
<evidence type="ECO:0000313" key="10">
    <source>
        <dbReference type="Proteomes" id="UP000515291"/>
    </source>
</evidence>
<evidence type="ECO:0000256" key="8">
    <source>
        <dbReference type="ARBA" id="ARBA00037998"/>
    </source>
</evidence>
<keyword evidence="7" id="KW-0472">Membrane</keyword>
<dbReference type="Proteomes" id="UP000515291">
    <property type="component" value="Chromosome"/>
</dbReference>
<sequence length="289" mass="30261">MTNAVLTGLVLGGMYALIAMGLTLQYGVARIMNLSYGEFLIGAAFASYWLFTGWALNPLAGLAFVIPVSFGISYLLYRVLLTPLVRRARTRDALEVDSILATFGMMFIVQGIMLTMFGGAYFSYSFLAIPVKIVGEVLALNRLIAFGLAVVVGLALYLTLTRTRIGTSIRAVAVDPIAAQLVAIDVTRTSALAFALGGALVASAGVLISMFLTFSATSGVVFTMKALIVVVMGGVGNLLGCLVAGLALGLSEALVATFIDPGLTLAVNFALFLGVLLVKPAGIFGRAQR</sequence>
<evidence type="ECO:0000256" key="4">
    <source>
        <dbReference type="ARBA" id="ARBA00022692"/>
    </source>
</evidence>
<dbReference type="Pfam" id="PF02653">
    <property type="entry name" value="BPD_transp_2"/>
    <property type="match status" value="1"/>
</dbReference>
<dbReference type="PANTHER" id="PTHR11795">
    <property type="entry name" value="BRANCHED-CHAIN AMINO ACID TRANSPORT SYSTEM PERMEASE PROTEIN LIVH"/>
    <property type="match status" value="1"/>
</dbReference>
<evidence type="ECO:0000256" key="6">
    <source>
        <dbReference type="ARBA" id="ARBA00022989"/>
    </source>
</evidence>
<evidence type="ECO:0000256" key="3">
    <source>
        <dbReference type="ARBA" id="ARBA00022475"/>
    </source>
</evidence>
<reference evidence="10" key="1">
    <citation type="journal article" date="2020" name="Mol. Plant Microbe">
        <title>Rhizobial microsymbionts of the narrowly endemic Oxytropis species growing in Kamchatka are characterized by significant genetic diversity and possess a set of genes that are associated with T3SS and T6SS secretion systems and can affect the development of symbiosis.</title>
        <authorList>
            <person name="Safronova V."/>
            <person name="Guro P."/>
            <person name="Sazanova A."/>
            <person name="Kuznetsova I."/>
            <person name="Belimov A."/>
            <person name="Yakubov V."/>
            <person name="Chirak E."/>
            <person name="Afonin A."/>
            <person name="Gogolev Y."/>
            <person name="Andronov E."/>
            <person name="Tikhonovich I."/>
        </authorList>
    </citation>
    <scope>NUCLEOTIDE SEQUENCE [LARGE SCALE GENOMIC DNA]</scope>
    <source>
        <strain evidence="10">581</strain>
    </source>
</reference>
<evidence type="ECO:0000256" key="1">
    <source>
        <dbReference type="ARBA" id="ARBA00004651"/>
    </source>
</evidence>
<dbReference type="EMBL" id="CP050292">
    <property type="protein sequence ID" value="QND72459.1"/>
    <property type="molecule type" value="Genomic_DNA"/>
</dbReference>
<dbReference type="GO" id="GO:0005886">
    <property type="term" value="C:plasma membrane"/>
    <property type="evidence" value="ECO:0007669"/>
    <property type="project" value="UniProtKB-SubCell"/>
</dbReference>
<name>A0A7G6U0C7_9BRAD</name>
<comment type="subcellular location">
    <subcellularLocation>
        <location evidence="1">Cell membrane</location>
        <topology evidence="1">Multi-pass membrane protein</topology>
    </subcellularLocation>
</comment>
<dbReference type="RefSeq" id="WP_092144790.1">
    <property type="nucleotide sequence ID" value="NZ_CP050292.1"/>
</dbReference>
<comment type="similarity">
    <text evidence="8">Belongs to the binding-protein-dependent transport system permease family. LivHM subfamily.</text>
</comment>
<keyword evidence="2" id="KW-0813">Transport</keyword>
<evidence type="ECO:0000256" key="7">
    <source>
        <dbReference type="ARBA" id="ARBA00023136"/>
    </source>
</evidence>
<dbReference type="CDD" id="cd06582">
    <property type="entry name" value="TM_PBP1_LivH_like"/>
    <property type="match status" value="1"/>
</dbReference>
<gene>
    <name evidence="9" type="ORF">HB776_15375</name>
</gene>
<dbReference type="PANTHER" id="PTHR11795:SF445">
    <property type="entry name" value="AMINO ACID ABC TRANSPORTER PERMEASE PROTEIN"/>
    <property type="match status" value="1"/>
</dbReference>
<protein>
    <submittedName>
        <fullName evidence="9">Branched-chain amino acid ABC transporter permease</fullName>
    </submittedName>
</protein>
<dbReference type="InterPro" id="IPR001851">
    <property type="entry name" value="ABC_transp_permease"/>
</dbReference>
<evidence type="ECO:0000256" key="2">
    <source>
        <dbReference type="ARBA" id="ARBA00022448"/>
    </source>
</evidence>
<keyword evidence="5" id="KW-0029">Amino-acid transport</keyword>
<keyword evidence="3" id="KW-1003">Cell membrane</keyword>
<dbReference type="KEGG" id="trb:HB776_15375"/>
<evidence type="ECO:0000256" key="5">
    <source>
        <dbReference type="ARBA" id="ARBA00022970"/>
    </source>
</evidence>
<keyword evidence="6" id="KW-1133">Transmembrane helix</keyword>
<dbReference type="GO" id="GO:0022857">
    <property type="term" value="F:transmembrane transporter activity"/>
    <property type="evidence" value="ECO:0007669"/>
    <property type="project" value="InterPro"/>
</dbReference>
<accession>A0A7G6U0C7</accession>
<proteinExistence type="inferred from homology"/>
<dbReference type="AlphaFoldDB" id="A0A7G6U0C7"/>